<accession>A0ACC1SAD8</accession>
<sequence>MPMRSHPIRSHRLRLLRYRVQQVADAAYSPFAYNGHLWCRQDGAIMPLFQLQVAIALVACEVLSALLLLVSNPEEGKVKLPQVVQDDSLQDPFDVTKPEDIVDGEPVDEARFWGRMRLRKLLITFLAAAILVIQSVSLGWSVAELDRRSIAVYALHVAFALYLLVLAVRSVKQEYSRHAQAIVHISVLTTIAVALLCVTAILPSTPMPVSRLAADTLSIPHALWYVVFALYFTTWVVAITTPRGPALHYPSDRIYSTKTLMAVTSKYEDNVSGVTGASVWSIMLFSYTTKVVMLGYTSASLEIGDLPIVPGDMRATHIFATMRAAMRRWQLKIRSWKPQPGSGWELGYRILRVNTWSLFLLVLLVSVSAVLYYAPAFFLQRLVAYLEADPTRSNRGWGWVFCAGLFFSNVIVQLITGQLWSLTSTTLQVRLRVQLNSILFAKTLVRKDVASSAGASASDDDDKDKKAKAAAKDANGGGEKKDDENEFSSKAQVMTLMTTDVDRVADL</sequence>
<evidence type="ECO:0000313" key="2">
    <source>
        <dbReference type="Proteomes" id="UP001148662"/>
    </source>
</evidence>
<proteinExistence type="predicted"/>
<protein>
    <submittedName>
        <fullName evidence="1">Uncharacterized protein</fullName>
    </submittedName>
</protein>
<organism evidence="1 2">
    <name type="scientific">Phlebia brevispora</name>
    <dbReference type="NCBI Taxonomy" id="194682"/>
    <lineage>
        <taxon>Eukaryota</taxon>
        <taxon>Fungi</taxon>
        <taxon>Dikarya</taxon>
        <taxon>Basidiomycota</taxon>
        <taxon>Agaricomycotina</taxon>
        <taxon>Agaricomycetes</taxon>
        <taxon>Polyporales</taxon>
        <taxon>Meruliaceae</taxon>
        <taxon>Phlebia</taxon>
    </lineage>
</organism>
<keyword evidence="2" id="KW-1185">Reference proteome</keyword>
<name>A0ACC1SAD8_9APHY</name>
<comment type="caution">
    <text evidence="1">The sequence shown here is derived from an EMBL/GenBank/DDBJ whole genome shotgun (WGS) entry which is preliminary data.</text>
</comment>
<gene>
    <name evidence="1" type="ORF">NM688_g6974</name>
</gene>
<reference evidence="1" key="1">
    <citation type="submission" date="2022-07" db="EMBL/GenBank/DDBJ databases">
        <title>Genome Sequence of Phlebia brevispora.</title>
        <authorList>
            <person name="Buettner E."/>
        </authorList>
    </citation>
    <scope>NUCLEOTIDE SEQUENCE</scope>
    <source>
        <strain evidence="1">MPL23</strain>
    </source>
</reference>
<dbReference type="EMBL" id="JANHOG010001537">
    <property type="protein sequence ID" value="KAJ3535459.1"/>
    <property type="molecule type" value="Genomic_DNA"/>
</dbReference>
<dbReference type="Proteomes" id="UP001148662">
    <property type="component" value="Unassembled WGS sequence"/>
</dbReference>
<evidence type="ECO:0000313" key="1">
    <source>
        <dbReference type="EMBL" id="KAJ3535459.1"/>
    </source>
</evidence>